<protein>
    <submittedName>
        <fullName evidence="2">Class I SAM-dependent methyltransferase</fullName>
    </submittedName>
</protein>
<dbReference type="PANTHER" id="PTHR42912">
    <property type="entry name" value="METHYLTRANSFERASE"/>
    <property type="match status" value="1"/>
</dbReference>
<evidence type="ECO:0000259" key="1">
    <source>
        <dbReference type="Pfam" id="PF08241"/>
    </source>
</evidence>
<evidence type="ECO:0000313" key="2">
    <source>
        <dbReference type="EMBL" id="HER44206.1"/>
    </source>
</evidence>
<organism evidence="2">
    <name type="scientific">Eiseniibacteriota bacterium</name>
    <dbReference type="NCBI Taxonomy" id="2212470"/>
    <lineage>
        <taxon>Bacteria</taxon>
        <taxon>Candidatus Eiseniibacteriota</taxon>
    </lineage>
</organism>
<gene>
    <name evidence="2" type="ORF">ENO08_07080</name>
</gene>
<feature type="domain" description="Methyltransferase type 11" evidence="1">
    <location>
        <begin position="44"/>
        <end position="128"/>
    </location>
</feature>
<name>A0A7V2F4Y8_UNCEI</name>
<dbReference type="InterPro" id="IPR013216">
    <property type="entry name" value="Methyltransf_11"/>
</dbReference>
<keyword evidence="2" id="KW-0808">Transferase</keyword>
<dbReference type="Proteomes" id="UP000886069">
    <property type="component" value="Unassembled WGS sequence"/>
</dbReference>
<dbReference type="Pfam" id="PF08241">
    <property type="entry name" value="Methyltransf_11"/>
    <property type="match status" value="1"/>
</dbReference>
<proteinExistence type="predicted"/>
<keyword evidence="2" id="KW-0489">Methyltransferase</keyword>
<sequence>MNGVTVFEENADHYDRWYDENESVYRAEIEALRRFVPAEGRGIEVGAGTGRFSVPFHVRAGVEPAMGMARIAKRRGVPVVRAMGERLPFCDGLFDFALLVAVVCFVESVPELLDEVGRVLKPGGCIVIGFIDRDSPLGRHYESRRESSTFYRGIRFYTAGEIVSFLREAGFDECQTGQAVLGAPAGDEERPIDDSPEASLSGFTVVSAVEYRR</sequence>
<dbReference type="CDD" id="cd02440">
    <property type="entry name" value="AdoMet_MTases"/>
    <property type="match status" value="1"/>
</dbReference>
<dbReference type="PANTHER" id="PTHR42912:SF80">
    <property type="entry name" value="METHYLTRANSFERASE DOMAIN-CONTAINING PROTEIN"/>
    <property type="match status" value="1"/>
</dbReference>
<dbReference type="SUPFAM" id="SSF53335">
    <property type="entry name" value="S-adenosyl-L-methionine-dependent methyltransferases"/>
    <property type="match status" value="1"/>
</dbReference>
<comment type="caution">
    <text evidence="2">The sequence shown here is derived from an EMBL/GenBank/DDBJ whole genome shotgun (WGS) entry which is preliminary data.</text>
</comment>
<dbReference type="Gene3D" id="3.40.50.150">
    <property type="entry name" value="Vaccinia Virus protein VP39"/>
    <property type="match status" value="1"/>
</dbReference>
<reference evidence="2" key="1">
    <citation type="journal article" date="2020" name="mSystems">
        <title>Genome- and Community-Level Interaction Insights into Carbon Utilization and Element Cycling Functions of Hydrothermarchaeota in Hydrothermal Sediment.</title>
        <authorList>
            <person name="Zhou Z."/>
            <person name="Liu Y."/>
            <person name="Xu W."/>
            <person name="Pan J."/>
            <person name="Luo Z.H."/>
            <person name="Li M."/>
        </authorList>
    </citation>
    <scope>NUCLEOTIDE SEQUENCE [LARGE SCALE GENOMIC DNA]</scope>
    <source>
        <strain evidence="2">SpSt-1233</strain>
    </source>
</reference>
<dbReference type="InterPro" id="IPR050508">
    <property type="entry name" value="Methyltransf_Superfamily"/>
</dbReference>
<dbReference type="AlphaFoldDB" id="A0A7V2F4Y8"/>
<dbReference type="EMBL" id="DSEC01000503">
    <property type="protein sequence ID" value="HER44206.1"/>
    <property type="molecule type" value="Genomic_DNA"/>
</dbReference>
<accession>A0A7V2F4Y8</accession>
<dbReference type="GO" id="GO:0008757">
    <property type="term" value="F:S-adenosylmethionine-dependent methyltransferase activity"/>
    <property type="evidence" value="ECO:0007669"/>
    <property type="project" value="InterPro"/>
</dbReference>
<dbReference type="InterPro" id="IPR029063">
    <property type="entry name" value="SAM-dependent_MTases_sf"/>
</dbReference>
<dbReference type="GO" id="GO:0032259">
    <property type="term" value="P:methylation"/>
    <property type="evidence" value="ECO:0007669"/>
    <property type="project" value="UniProtKB-KW"/>
</dbReference>